<dbReference type="AlphaFoldDB" id="A0A0E9RQD1"/>
<name>A0A0E9RQD1_ANGAN</name>
<organism evidence="1">
    <name type="scientific">Anguilla anguilla</name>
    <name type="common">European freshwater eel</name>
    <name type="synonym">Muraena anguilla</name>
    <dbReference type="NCBI Taxonomy" id="7936"/>
    <lineage>
        <taxon>Eukaryota</taxon>
        <taxon>Metazoa</taxon>
        <taxon>Chordata</taxon>
        <taxon>Craniata</taxon>
        <taxon>Vertebrata</taxon>
        <taxon>Euteleostomi</taxon>
        <taxon>Actinopterygii</taxon>
        <taxon>Neopterygii</taxon>
        <taxon>Teleostei</taxon>
        <taxon>Anguilliformes</taxon>
        <taxon>Anguillidae</taxon>
        <taxon>Anguilla</taxon>
    </lineage>
</organism>
<accession>A0A0E9RQD1</accession>
<protein>
    <submittedName>
        <fullName evidence="1">Uncharacterized protein</fullName>
    </submittedName>
</protein>
<proteinExistence type="predicted"/>
<reference evidence="1" key="2">
    <citation type="journal article" date="2015" name="Fish Shellfish Immunol.">
        <title>Early steps in the European eel (Anguilla anguilla)-Vibrio vulnificus interaction in the gills: Role of the RtxA13 toxin.</title>
        <authorList>
            <person name="Callol A."/>
            <person name="Pajuelo D."/>
            <person name="Ebbesson L."/>
            <person name="Teles M."/>
            <person name="MacKenzie S."/>
            <person name="Amaro C."/>
        </authorList>
    </citation>
    <scope>NUCLEOTIDE SEQUENCE</scope>
</reference>
<reference evidence="1" key="1">
    <citation type="submission" date="2014-11" db="EMBL/GenBank/DDBJ databases">
        <authorList>
            <person name="Amaro Gonzalez C."/>
        </authorList>
    </citation>
    <scope>NUCLEOTIDE SEQUENCE</scope>
</reference>
<dbReference type="EMBL" id="GBXM01077957">
    <property type="protein sequence ID" value="JAH30620.1"/>
    <property type="molecule type" value="Transcribed_RNA"/>
</dbReference>
<evidence type="ECO:0000313" key="1">
    <source>
        <dbReference type="EMBL" id="JAH30620.1"/>
    </source>
</evidence>
<sequence length="19" mass="2204">MFRTQNNTTYCILAIPLFG</sequence>